<dbReference type="InterPro" id="IPR007174">
    <property type="entry name" value="Las1"/>
</dbReference>
<dbReference type="GO" id="GO:0000470">
    <property type="term" value="P:maturation of LSU-rRNA"/>
    <property type="evidence" value="ECO:0007669"/>
    <property type="project" value="TreeGrafter"/>
</dbReference>
<protein>
    <recommendedName>
        <fullName evidence="4">Las1-domain-containing protein</fullName>
    </recommendedName>
</protein>
<dbReference type="Pfam" id="PF04031">
    <property type="entry name" value="Las1"/>
    <property type="match status" value="1"/>
</dbReference>
<gene>
    <name evidence="2" type="ORF">JMJ35_009811</name>
</gene>
<feature type="compositionally biased region" description="Basic and acidic residues" evidence="1">
    <location>
        <begin position="193"/>
        <end position="204"/>
    </location>
</feature>
<dbReference type="AlphaFoldDB" id="A0AA39QRN8"/>
<dbReference type="GO" id="GO:0000460">
    <property type="term" value="P:maturation of 5.8S rRNA"/>
    <property type="evidence" value="ECO:0007669"/>
    <property type="project" value="TreeGrafter"/>
</dbReference>
<evidence type="ECO:0000256" key="1">
    <source>
        <dbReference type="SAM" id="MobiDB-lite"/>
    </source>
</evidence>
<keyword evidence="3" id="KW-1185">Reference proteome</keyword>
<dbReference type="PANTHER" id="PTHR15002:SF0">
    <property type="entry name" value="RIBOSOMAL BIOGENESIS PROTEIN LAS1L"/>
    <property type="match status" value="1"/>
</dbReference>
<sequence>MANGVQIIWTPWRNHDEILRVREWLFATSSMDEAGNSSLRRKACDQISVWKLRGNLPHAVESTWLLTEALLTDDVQTDLVRVFAVKATYITAISRFVTGLLDSQQDAKFKVSMYAKAQQMGLPAMFVDLRHEASHGDMPSLTNLRSAARRALQWLWDDYWKTLAGDKTEMQTQEVSNLKETDLSLQPLPDLDAVERDNAEKGHEEEDPTAVALDAQPDLGKWQKWQGLWDSRPIGR</sequence>
<dbReference type="GO" id="GO:0090730">
    <property type="term" value="C:Las1 complex"/>
    <property type="evidence" value="ECO:0007669"/>
    <property type="project" value="InterPro"/>
</dbReference>
<reference evidence="2" key="1">
    <citation type="submission" date="2023-03" db="EMBL/GenBank/DDBJ databases">
        <title>Complete genome of Cladonia borealis.</title>
        <authorList>
            <person name="Park H."/>
        </authorList>
    </citation>
    <scope>NUCLEOTIDE SEQUENCE</scope>
    <source>
        <strain evidence="2">ANT050790</strain>
    </source>
</reference>
<comment type="caution">
    <text evidence="2">The sequence shown here is derived from an EMBL/GenBank/DDBJ whole genome shotgun (WGS) entry which is preliminary data.</text>
</comment>
<feature type="region of interest" description="Disordered" evidence="1">
    <location>
        <begin position="176"/>
        <end position="210"/>
    </location>
</feature>
<dbReference type="Proteomes" id="UP001166286">
    <property type="component" value="Unassembled WGS sequence"/>
</dbReference>
<organism evidence="2 3">
    <name type="scientific">Cladonia borealis</name>
    <dbReference type="NCBI Taxonomy" id="184061"/>
    <lineage>
        <taxon>Eukaryota</taxon>
        <taxon>Fungi</taxon>
        <taxon>Dikarya</taxon>
        <taxon>Ascomycota</taxon>
        <taxon>Pezizomycotina</taxon>
        <taxon>Lecanoromycetes</taxon>
        <taxon>OSLEUM clade</taxon>
        <taxon>Lecanoromycetidae</taxon>
        <taxon>Lecanorales</taxon>
        <taxon>Lecanorineae</taxon>
        <taxon>Cladoniaceae</taxon>
        <taxon>Cladonia</taxon>
    </lineage>
</organism>
<dbReference type="EMBL" id="JAFEKC020000022">
    <property type="protein sequence ID" value="KAK0507922.1"/>
    <property type="molecule type" value="Genomic_DNA"/>
</dbReference>
<dbReference type="PANTHER" id="PTHR15002">
    <property type="entry name" value="RIBOSOMAL BIOGENESIS PROTEIN LAS1L"/>
    <property type="match status" value="1"/>
</dbReference>
<evidence type="ECO:0008006" key="4">
    <source>
        <dbReference type="Google" id="ProtNLM"/>
    </source>
</evidence>
<dbReference type="GO" id="GO:0030687">
    <property type="term" value="C:preribosome, large subunit precursor"/>
    <property type="evidence" value="ECO:0007669"/>
    <property type="project" value="TreeGrafter"/>
</dbReference>
<accession>A0AA39QRN8</accession>
<proteinExistence type="predicted"/>
<evidence type="ECO:0000313" key="3">
    <source>
        <dbReference type="Proteomes" id="UP001166286"/>
    </source>
</evidence>
<name>A0AA39QRN8_9LECA</name>
<dbReference type="GO" id="GO:0004519">
    <property type="term" value="F:endonuclease activity"/>
    <property type="evidence" value="ECO:0007669"/>
    <property type="project" value="InterPro"/>
</dbReference>
<evidence type="ECO:0000313" key="2">
    <source>
        <dbReference type="EMBL" id="KAK0507922.1"/>
    </source>
</evidence>